<organism evidence="3 4">
    <name type="scientific">Lasallia pustulata</name>
    <dbReference type="NCBI Taxonomy" id="136370"/>
    <lineage>
        <taxon>Eukaryota</taxon>
        <taxon>Fungi</taxon>
        <taxon>Dikarya</taxon>
        <taxon>Ascomycota</taxon>
        <taxon>Pezizomycotina</taxon>
        <taxon>Lecanoromycetes</taxon>
        <taxon>OSLEUM clade</taxon>
        <taxon>Umbilicariomycetidae</taxon>
        <taxon>Umbilicariales</taxon>
        <taxon>Umbilicariaceae</taxon>
        <taxon>Lasallia</taxon>
    </lineage>
</organism>
<dbReference type="EMBL" id="FWEW01003604">
    <property type="protein sequence ID" value="SLM39968.1"/>
    <property type="molecule type" value="Genomic_DNA"/>
</dbReference>
<dbReference type="Proteomes" id="UP000192927">
    <property type="component" value="Unassembled WGS sequence"/>
</dbReference>
<accession>A0A1W5D9X7</accession>
<evidence type="ECO:0000313" key="5">
    <source>
        <dbReference type="Proteomes" id="UP000324767"/>
    </source>
</evidence>
<reference evidence="4" key="2">
    <citation type="submission" date="2017-03" db="EMBL/GenBank/DDBJ databases">
        <authorList>
            <person name="Sharma R."/>
            <person name="Thines M."/>
        </authorList>
    </citation>
    <scope>NUCLEOTIDE SEQUENCE [LARGE SCALE GENOMIC DNA]</scope>
</reference>
<feature type="transmembrane region" description="Helical" evidence="1">
    <location>
        <begin position="65"/>
        <end position="85"/>
    </location>
</feature>
<gene>
    <name evidence="2" type="ORF">FRX48_03084</name>
</gene>
<evidence type="ECO:0000313" key="4">
    <source>
        <dbReference type="Proteomes" id="UP000192927"/>
    </source>
</evidence>
<feature type="transmembrane region" description="Helical" evidence="1">
    <location>
        <begin position="162"/>
        <end position="184"/>
    </location>
</feature>
<keyword evidence="1" id="KW-0812">Transmembrane</keyword>
<evidence type="ECO:0008006" key="6">
    <source>
        <dbReference type="Google" id="ProtNLM"/>
    </source>
</evidence>
<keyword evidence="4" id="KW-1185">Reference proteome</keyword>
<protein>
    <recommendedName>
        <fullName evidence="6">MARVEL domain-containing protein</fullName>
    </recommendedName>
</protein>
<evidence type="ECO:0000256" key="1">
    <source>
        <dbReference type="SAM" id="Phobius"/>
    </source>
</evidence>
<dbReference type="AlphaFoldDB" id="A0A1W5D9X7"/>
<dbReference type="EMBL" id="VXIT01000004">
    <property type="protein sequence ID" value="KAA6413338.1"/>
    <property type="molecule type" value="Genomic_DNA"/>
</dbReference>
<dbReference type="OrthoDB" id="5279542at2759"/>
<sequence>MPLQAETRRNLYEGDPRWPVKLTLRAAATFFAFLGMILFAVATSLANKNFINLSGGGDWTDGMTLAPITLSFLYNPIVISILLFVRRGRTIHPAWHVAMDLIIWGLCVPCIVFSVDGGLFWLWITAQYNDDGTVDCDPDYNPYDEFSRPCDPVLYTIGGTEIAGIVFLFLIFVLHLTLFVFACIDTKKWRSAANRAKSERNNIELQYHRSPEEYQAHQPPAYTPSAGGSGVMANSAVKYS</sequence>
<feature type="transmembrane region" description="Helical" evidence="1">
    <location>
        <begin position="97"/>
        <end position="124"/>
    </location>
</feature>
<evidence type="ECO:0000313" key="2">
    <source>
        <dbReference type="EMBL" id="KAA6413338.1"/>
    </source>
</evidence>
<proteinExistence type="predicted"/>
<dbReference type="Proteomes" id="UP000324767">
    <property type="component" value="Unassembled WGS sequence"/>
</dbReference>
<feature type="transmembrane region" description="Helical" evidence="1">
    <location>
        <begin position="26"/>
        <end position="45"/>
    </location>
</feature>
<name>A0A1W5D9X7_9LECA</name>
<keyword evidence="1" id="KW-0472">Membrane</keyword>
<keyword evidence="1" id="KW-1133">Transmembrane helix</keyword>
<reference evidence="2 5" key="3">
    <citation type="submission" date="2019-09" db="EMBL/GenBank/DDBJ databases">
        <title>The hologenome of the rock-dwelling lichen Lasallia pustulata.</title>
        <authorList>
            <person name="Greshake Tzovaras B."/>
            <person name="Segers F."/>
            <person name="Bicker A."/>
            <person name="Dal Grande F."/>
            <person name="Otte J."/>
            <person name="Hankeln T."/>
            <person name="Schmitt I."/>
            <person name="Ebersberger I."/>
        </authorList>
    </citation>
    <scope>NUCLEOTIDE SEQUENCE [LARGE SCALE GENOMIC DNA]</scope>
    <source>
        <strain evidence="2">A1-1</strain>
    </source>
</reference>
<reference evidence="3" key="1">
    <citation type="submission" date="2017-03" db="EMBL/GenBank/DDBJ databases">
        <authorList>
            <person name="Afonso C.L."/>
            <person name="Miller P.J."/>
            <person name="Scott M.A."/>
            <person name="Spackman E."/>
            <person name="Goraichik I."/>
            <person name="Dimitrov K.M."/>
            <person name="Suarez D.L."/>
            <person name="Swayne D.E."/>
        </authorList>
    </citation>
    <scope>NUCLEOTIDE SEQUENCE [LARGE SCALE GENOMIC DNA]</scope>
</reference>
<evidence type="ECO:0000313" key="3">
    <source>
        <dbReference type="EMBL" id="SLM39968.1"/>
    </source>
</evidence>